<evidence type="ECO:0000313" key="4">
    <source>
        <dbReference type="EMBL" id="KAG0269029.1"/>
    </source>
</evidence>
<protein>
    <submittedName>
        <fullName evidence="4">Uncharacterized protein</fullName>
    </submittedName>
</protein>
<dbReference type="Gene3D" id="2.130.10.10">
    <property type="entry name" value="YVTN repeat-like/Quinoprotein amine dehydrogenase"/>
    <property type="match status" value="1"/>
</dbReference>
<dbReference type="InterPro" id="IPR020472">
    <property type="entry name" value="WD40_PAC1"/>
</dbReference>
<accession>A0AAD4D7I7</accession>
<evidence type="ECO:0000256" key="3">
    <source>
        <dbReference type="PROSITE-ProRule" id="PRU00221"/>
    </source>
</evidence>
<dbReference type="SUPFAM" id="SSF50978">
    <property type="entry name" value="WD40 repeat-like"/>
    <property type="match status" value="1"/>
</dbReference>
<keyword evidence="1 3" id="KW-0853">WD repeat</keyword>
<feature type="repeat" description="WD" evidence="3">
    <location>
        <begin position="1"/>
        <end position="16"/>
    </location>
</feature>
<dbReference type="PROSITE" id="PS50082">
    <property type="entry name" value="WD_REPEATS_2"/>
    <property type="match status" value="2"/>
</dbReference>
<evidence type="ECO:0000256" key="2">
    <source>
        <dbReference type="ARBA" id="ARBA00022737"/>
    </source>
</evidence>
<dbReference type="InterPro" id="IPR001680">
    <property type="entry name" value="WD40_rpt"/>
</dbReference>
<name>A0AAD4D7I7_9FUNG</name>
<feature type="non-terminal residue" evidence="4">
    <location>
        <position position="1"/>
    </location>
</feature>
<gene>
    <name evidence="4" type="ORF">BGZ95_002218</name>
</gene>
<dbReference type="Pfam" id="PF00400">
    <property type="entry name" value="WD40"/>
    <property type="match status" value="2"/>
</dbReference>
<dbReference type="AlphaFoldDB" id="A0AAD4D7I7"/>
<reference evidence="4" key="1">
    <citation type="journal article" date="2020" name="Fungal Divers.">
        <title>Resolving the Mortierellaceae phylogeny through synthesis of multi-gene phylogenetics and phylogenomics.</title>
        <authorList>
            <person name="Vandepol N."/>
            <person name="Liber J."/>
            <person name="Desiro A."/>
            <person name="Na H."/>
            <person name="Kennedy M."/>
            <person name="Barry K."/>
            <person name="Grigoriev I.V."/>
            <person name="Miller A.N."/>
            <person name="O'Donnell K."/>
            <person name="Stajich J.E."/>
            <person name="Bonito G."/>
        </authorList>
    </citation>
    <scope>NUCLEOTIDE SEQUENCE</scope>
    <source>
        <strain evidence="4">NRRL 28262</strain>
    </source>
</reference>
<sequence>WILSGSEDKTVRVWRIGADEVSKWTCVSVVVGCSKGNTCLAWDPLVALEFVTGGKDGSVRVWRIANPDHTNGGSVSVQMLWGNDVGHLCASDLMFKDTIGLSLINRKLLVQRGAIQPQYSLASEREGTEGVEVE</sequence>
<organism evidence="4 5">
    <name type="scientific">Linnemannia exigua</name>
    <dbReference type="NCBI Taxonomy" id="604196"/>
    <lineage>
        <taxon>Eukaryota</taxon>
        <taxon>Fungi</taxon>
        <taxon>Fungi incertae sedis</taxon>
        <taxon>Mucoromycota</taxon>
        <taxon>Mortierellomycotina</taxon>
        <taxon>Mortierellomycetes</taxon>
        <taxon>Mortierellales</taxon>
        <taxon>Mortierellaceae</taxon>
        <taxon>Linnemannia</taxon>
    </lineage>
</organism>
<dbReference type="PRINTS" id="PR00320">
    <property type="entry name" value="GPROTEINBRPT"/>
</dbReference>
<dbReference type="SMART" id="SM00320">
    <property type="entry name" value="WD40"/>
    <property type="match status" value="1"/>
</dbReference>
<evidence type="ECO:0000313" key="5">
    <source>
        <dbReference type="Proteomes" id="UP001194580"/>
    </source>
</evidence>
<dbReference type="InterPro" id="IPR015943">
    <property type="entry name" value="WD40/YVTN_repeat-like_dom_sf"/>
</dbReference>
<dbReference type="Proteomes" id="UP001194580">
    <property type="component" value="Unassembled WGS sequence"/>
</dbReference>
<keyword evidence="2" id="KW-0677">Repeat</keyword>
<dbReference type="InterPro" id="IPR036322">
    <property type="entry name" value="WD40_repeat_dom_sf"/>
</dbReference>
<feature type="repeat" description="WD" evidence="3">
    <location>
        <begin position="50"/>
        <end position="72"/>
    </location>
</feature>
<dbReference type="EMBL" id="JAAAIL010001461">
    <property type="protein sequence ID" value="KAG0269029.1"/>
    <property type="molecule type" value="Genomic_DNA"/>
</dbReference>
<evidence type="ECO:0000256" key="1">
    <source>
        <dbReference type="ARBA" id="ARBA00022574"/>
    </source>
</evidence>
<keyword evidence="5" id="KW-1185">Reference proteome</keyword>
<proteinExistence type="predicted"/>
<comment type="caution">
    <text evidence="4">The sequence shown here is derived from an EMBL/GenBank/DDBJ whole genome shotgun (WGS) entry which is preliminary data.</text>
</comment>